<evidence type="ECO:0000313" key="1">
    <source>
        <dbReference type="EMBL" id="VTZ65865.1"/>
    </source>
</evidence>
<gene>
    <name evidence="1" type="ORF">EMEDMD4_910082</name>
</gene>
<organism evidence="1">
    <name type="scientific">Sinorhizobium medicae</name>
    <dbReference type="NCBI Taxonomy" id="110321"/>
    <lineage>
        <taxon>Bacteria</taxon>
        <taxon>Pseudomonadati</taxon>
        <taxon>Pseudomonadota</taxon>
        <taxon>Alphaproteobacteria</taxon>
        <taxon>Hyphomicrobiales</taxon>
        <taxon>Rhizobiaceae</taxon>
        <taxon>Sinorhizobium/Ensifer group</taxon>
        <taxon>Sinorhizobium</taxon>
    </lineage>
</organism>
<reference evidence="1" key="1">
    <citation type="submission" date="2019-06" db="EMBL/GenBank/DDBJ databases">
        <authorList>
            <person name="Le Quere A."/>
            <person name="Colella S."/>
        </authorList>
    </citation>
    <scope>NUCLEOTIDE SEQUENCE</scope>
    <source>
        <strain evidence="1">EmedicaeMD41</strain>
    </source>
</reference>
<accession>A0A508X9S9</accession>
<sequence length="104" mass="11020">MAGGEAEFKKKGKRAGSYQISEEALSFLVERTQVLHGLVKAICENHLVTLAGEIAKEKQGIDPVSAFGSGSRRAAFDMKGGRKWAEPVVGVPSTKGLCLSSQGE</sequence>
<dbReference type="EMBL" id="CABFNB010000163">
    <property type="protein sequence ID" value="VTZ65865.1"/>
    <property type="molecule type" value="Genomic_DNA"/>
</dbReference>
<dbReference type="RefSeq" id="WP_234913803.1">
    <property type="nucleotide sequence ID" value="NZ_CABFNB010000163.1"/>
</dbReference>
<protein>
    <submittedName>
        <fullName evidence="1">Uncharacterized protein</fullName>
    </submittedName>
</protein>
<proteinExistence type="predicted"/>
<dbReference type="Proteomes" id="UP000507954">
    <property type="component" value="Unassembled WGS sequence"/>
</dbReference>
<name>A0A508X9S9_9HYPH</name>
<dbReference type="AlphaFoldDB" id="A0A508X9S9"/>